<organism evidence="4 5">
    <name type="scientific">Pseudomonas brassicacearum</name>
    <dbReference type="NCBI Taxonomy" id="930166"/>
    <lineage>
        <taxon>Bacteria</taxon>
        <taxon>Pseudomonadati</taxon>
        <taxon>Pseudomonadota</taxon>
        <taxon>Gammaproteobacteria</taxon>
        <taxon>Pseudomonadales</taxon>
        <taxon>Pseudomonadaceae</taxon>
        <taxon>Pseudomonas</taxon>
    </lineage>
</organism>
<dbReference type="Gene3D" id="1.10.630.10">
    <property type="entry name" value="Cytochrome P450"/>
    <property type="match status" value="1"/>
</dbReference>
<dbReference type="PANTHER" id="PTHR46696">
    <property type="entry name" value="P450, PUTATIVE (EUROFUNG)-RELATED"/>
    <property type="match status" value="1"/>
</dbReference>
<evidence type="ECO:0000313" key="4">
    <source>
        <dbReference type="EMBL" id="NUT84727.1"/>
    </source>
</evidence>
<evidence type="ECO:0000313" key="5">
    <source>
        <dbReference type="Proteomes" id="UP000562723"/>
    </source>
</evidence>
<dbReference type="GO" id="GO:0016705">
    <property type="term" value="F:oxidoreductase activity, acting on paired donors, with incorporation or reduction of molecular oxygen"/>
    <property type="evidence" value="ECO:0007669"/>
    <property type="project" value="InterPro"/>
</dbReference>
<evidence type="ECO:0000256" key="2">
    <source>
        <dbReference type="ARBA" id="ARBA00010617"/>
    </source>
</evidence>
<proteinExistence type="inferred from homology"/>
<evidence type="ECO:0000256" key="1">
    <source>
        <dbReference type="ARBA" id="ARBA00001971"/>
    </source>
</evidence>
<keyword evidence="3" id="KW-0349">Heme</keyword>
<protein>
    <submittedName>
        <fullName evidence="4">Cytochrome P450</fullName>
    </submittedName>
</protein>
<reference evidence="4 5" key="1">
    <citation type="journal article" date="2020" name="Front. Plant Sci.">
        <title>Isolation of Rhizosphere Bacteria That Improve Quality and Water Stress Tolerance in Greenhouse Ornamentals.</title>
        <authorList>
            <person name="Nordstedt N.P."/>
            <person name="Jones M.L."/>
        </authorList>
    </citation>
    <scope>NUCLEOTIDE SEQUENCE [LARGE SCALE GENOMIC DNA]</scope>
    <source>
        <strain evidence="4 5">C2F7</strain>
    </source>
</reference>
<keyword evidence="3" id="KW-0479">Metal-binding</keyword>
<dbReference type="EMBL" id="JABFMS010000120">
    <property type="protein sequence ID" value="NUT84727.1"/>
    <property type="molecule type" value="Genomic_DNA"/>
</dbReference>
<comment type="caution">
    <text evidence="4">The sequence shown here is derived from an EMBL/GenBank/DDBJ whole genome shotgun (WGS) entry which is preliminary data.</text>
</comment>
<dbReference type="AlphaFoldDB" id="A0AAJ3G3X7"/>
<comment type="cofactor">
    <cofactor evidence="1">
        <name>heme</name>
        <dbReference type="ChEBI" id="CHEBI:30413"/>
    </cofactor>
</comment>
<dbReference type="Pfam" id="PF00067">
    <property type="entry name" value="p450"/>
    <property type="match status" value="1"/>
</dbReference>
<dbReference type="PRINTS" id="PR00359">
    <property type="entry name" value="BP450"/>
</dbReference>
<dbReference type="InterPro" id="IPR001128">
    <property type="entry name" value="Cyt_P450"/>
</dbReference>
<dbReference type="SUPFAM" id="SSF48264">
    <property type="entry name" value="Cytochrome P450"/>
    <property type="match status" value="1"/>
</dbReference>
<keyword evidence="3" id="KW-0408">Iron</keyword>
<evidence type="ECO:0000256" key="3">
    <source>
        <dbReference type="RuleBase" id="RU000461"/>
    </source>
</evidence>
<dbReference type="InterPro" id="IPR002397">
    <property type="entry name" value="Cyt_P450_B"/>
</dbReference>
<sequence length="378" mass="40998">MDPITAATHPDPYPFYATLRAAGGLAFDPGLNLWIASSAEAVCAVLHHPDCHVRPAHEPVPKAIAEGPAGRVFGHLMRMNEGERQRCPRAAIAPRLQDIDPRQVEARVRARFLQEGAEGLHQAQFIGPASVVAALLGFSPTDCHRVSELTGDFVAGLSPWSQAPQLDAAHRASEQLARLFKERIEAQDSPLLQSIGQGFEDTDPDSKIANLIGLLSQTYEATAGLIGNALLALIGDPALRQALRNDPAQVGLLLAEVQRFDPPVQNTRRFVAAPCEILGAALNPGETILVLLASANRDPQLNPRPDTLLLERPNRRSFSFGSGRHECPGQTLAMHIARATLAAMLEREPPLDPLTWCYRLSVNGRIPLFSERSRADTP</sequence>
<accession>A0AAJ3G3X7</accession>
<name>A0AAJ3G3X7_9PSED</name>
<dbReference type="RefSeq" id="WP_175361037.1">
    <property type="nucleotide sequence ID" value="NZ_JABFMS010000120.1"/>
</dbReference>
<dbReference type="PROSITE" id="PS00086">
    <property type="entry name" value="CYTOCHROME_P450"/>
    <property type="match status" value="1"/>
</dbReference>
<dbReference type="GO" id="GO:0004497">
    <property type="term" value="F:monooxygenase activity"/>
    <property type="evidence" value="ECO:0007669"/>
    <property type="project" value="UniProtKB-KW"/>
</dbReference>
<dbReference type="GO" id="GO:0005506">
    <property type="term" value="F:iron ion binding"/>
    <property type="evidence" value="ECO:0007669"/>
    <property type="project" value="InterPro"/>
</dbReference>
<comment type="similarity">
    <text evidence="2 3">Belongs to the cytochrome P450 family.</text>
</comment>
<dbReference type="InterPro" id="IPR017972">
    <property type="entry name" value="Cyt_P450_CS"/>
</dbReference>
<gene>
    <name evidence="4" type="ORF">HNO85_27645</name>
</gene>
<dbReference type="Proteomes" id="UP000562723">
    <property type="component" value="Unassembled WGS sequence"/>
</dbReference>
<dbReference type="InterPro" id="IPR036396">
    <property type="entry name" value="Cyt_P450_sf"/>
</dbReference>
<dbReference type="GO" id="GO:0020037">
    <property type="term" value="F:heme binding"/>
    <property type="evidence" value="ECO:0007669"/>
    <property type="project" value="InterPro"/>
</dbReference>
<keyword evidence="3" id="KW-0503">Monooxygenase</keyword>
<dbReference type="PANTHER" id="PTHR46696:SF1">
    <property type="entry name" value="CYTOCHROME P450 YJIB-RELATED"/>
    <property type="match status" value="1"/>
</dbReference>
<keyword evidence="3" id="KW-0560">Oxidoreductase</keyword>
<dbReference type="CDD" id="cd11036">
    <property type="entry name" value="AknT-like"/>
    <property type="match status" value="1"/>
</dbReference>